<dbReference type="GO" id="GO:0046654">
    <property type="term" value="P:tetrahydrofolate biosynthetic process"/>
    <property type="evidence" value="ECO:0007669"/>
    <property type="project" value="InterPro"/>
</dbReference>
<feature type="domain" description="GTP cyclohydrolase I" evidence="8">
    <location>
        <begin position="2"/>
        <end position="167"/>
    </location>
</feature>
<dbReference type="InterPro" id="IPR001474">
    <property type="entry name" value="GTP_CycHdrlase_I"/>
</dbReference>
<evidence type="ECO:0000313" key="10">
    <source>
        <dbReference type="Proteomes" id="UP000093757"/>
    </source>
</evidence>
<dbReference type="GO" id="GO:0005737">
    <property type="term" value="C:cytoplasm"/>
    <property type="evidence" value="ECO:0007669"/>
    <property type="project" value="TreeGrafter"/>
</dbReference>
<dbReference type="SUPFAM" id="SSF55620">
    <property type="entry name" value="Tetrahydrobiopterin biosynthesis enzymes-like"/>
    <property type="match status" value="1"/>
</dbReference>
<dbReference type="PANTHER" id="PTHR11109">
    <property type="entry name" value="GTP CYCLOHYDROLASE I"/>
    <property type="match status" value="1"/>
</dbReference>
<proteinExistence type="predicted"/>
<evidence type="ECO:0000256" key="5">
    <source>
        <dbReference type="ARBA" id="ARBA00022563"/>
    </source>
</evidence>
<evidence type="ECO:0000313" key="9">
    <source>
        <dbReference type="EMBL" id="OBR98531.1"/>
    </source>
</evidence>
<dbReference type="EC" id="3.5.4.16" evidence="3"/>
<name>A0A1A6B860_MYCGO</name>
<comment type="catalytic activity">
    <reaction evidence="1">
        <text>GTP + H2O = 7,8-dihydroneopterin 3'-triphosphate + formate + H(+)</text>
        <dbReference type="Rhea" id="RHEA:17473"/>
        <dbReference type="ChEBI" id="CHEBI:15377"/>
        <dbReference type="ChEBI" id="CHEBI:15378"/>
        <dbReference type="ChEBI" id="CHEBI:15740"/>
        <dbReference type="ChEBI" id="CHEBI:37565"/>
        <dbReference type="ChEBI" id="CHEBI:58462"/>
        <dbReference type="EC" id="3.5.4.16"/>
    </reaction>
</comment>
<comment type="pathway">
    <text evidence="2">Cofactor biosynthesis; 7,8-dihydroneopterin triphosphate biosynthesis; 7,8-dihydroneopterin triphosphate from GTP: step 1/1.</text>
</comment>
<keyword evidence="5" id="KW-0554">One-carbon metabolism</keyword>
<gene>
    <name evidence="9" type="ORF">A9W98_35070</name>
</gene>
<dbReference type="GO" id="GO:0003934">
    <property type="term" value="F:GTP cyclohydrolase I activity"/>
    <property type="evidence" value="ECO:0007669"/>
    <property type="project" value="UniProtKB-EC"/>
</dbReference>
<dbReference type="InterPro" id="IPR020602">
    <property type="entry name" value="GTP_CycHdrlase_I_dom"/>
</dbReference>
<reference evidence="9 10" key="1">
    <citation type="submission" date="2016-06" db="EMBL/GenBank/DDBJ databases">
        <authorList>
            <person name="Kjaerup R.B."/>
            <person name="Dalgaard T.S."/>
            <person name="Juul-Madsen H.R."/>
        </authorList>
    </citation>
    <scope>NUCLEOTIDE SEQUENCE [LARGE SCALE GENOMIC DNA]</scope>
    <source>
        <strain evidence="9 10">1245752.6</strain>
    </source>
</reference>
<dbReference type="EMBL" id="MAEM01000518">
    <property type="protein sequence ID" value="OBR98531.1"/>
    <property type="molecule type" value="Genomic_DNA"/>
</dbReference>
<dbReference type="Gene3D" id="3.30.1130.10">
    <property type="match status" value="1"/>
</dbReference>
<evidence type="ECO:0000256" key="6">
    <source>
        <dbReference type="ARBA" id="ARBA00022801"/>
    </source>
</evidence>
<evidence type="ECO:0000256" key="4">
    <source>
        <dbReference type="ARBA" id="ARBA00017272"/>
    </source>
</evidence>
<sequence>MDLQTPGTRDTPQRFLKALYDITAGYDGDPKLATSFPTEHGQGIEAAPSQVIEGPIDFNCLCEHHALPFFGTAFIAYIAGDQIIGISKLTRLVRLFARRFTVQERLGEQIADGLIALIDPRGVAVHLEAAHLCTHVRGVEEHSRTTTTVWRGEFVDADLRREFLAEVRSLRRG</sequence>
<evidence type="ECO:0000256" key="3">
    <source>
        <dbReference type="ARBA" id="ARBA00012715"/>
    </source>
</evidence>
<dbReference type="GO" id="GO:0008270">
    <property type="term" value="F:zinc ion binding"/>
    <property type="evidence" value="ECO:0007669"/>
    <property type="project" value="TreeGrafter"/>
</dbReference>
<keyword evidence="6" id="KW-0378">Hydrolase</keyword>
<evidence type="ECO:0000256" key="1">
    <source>
        <dbReference type="ARBA" id="ARBA00001052"/>
    </source>
</evidence>
<dbReference type="GO" id="GO:0006730">
    <property type="term" value="P:one-carbon metabolic process"/>
    <property type="evidence" value="ECO:0007669"/>
    <property type="project" value="UniProtKB-KW"/>
</dbReference>
<accession>A0A1A6B860</accession>
<organism evidence="9 10">
    <name type="scientific">Mycobacterium gordonae</name>
    <dbReference type="NCBI Taxonomy" id="1778"/>
    <lineage>
        <taxon>Bacteria</taxon>
        <taxon>Bacillati</taxon>
        <taxon>Actinomycetota</taxon>
        <taxon>Actinomycetes</taxon>
        <taxon>Mycobacteriales</taxon>
        <taxon>Mycobacteriaceae</taxon>
        <taxon>Mycobacterium</taxon>
    </lineage>
</organism>
<dbReference type="GO" id="GO:0006729">
    <property type="term" value="P:tetrahydrobiopterin biosynthetic process"/>
    <property type="evidence" value="ECO:0007669"/>
    <property type="project" value="TreeGrafter"/>
</dbReference>
<dbReference type="InterPro" id="IPR043133">
    <property type="entry name" value="GTP-CH-I_C/QueF"/>
</dbReference>
<evidence type="ECO:0000259" key="8">
    <source>
        <dbReference type="Pfam" id="PF01227"/>
    </source>
</evidence>
<dbReference type="Pfam" id="PF01227">
    <property type="entry name" value="GTP_cyclohydroI"/>
    <property type="match status" value="1"/>
</dbReference>
<dbReference type="PANTHER" id="PTHR11109:SF7">
    <property type="entry name" value="GTP CYCLOHYDROLASE 1"/>
    <property type="match status" value="1"/>
</dbReference>
<dbReference type="UniPathway" id="UPA00848">
    <property type="reaction ID" value="UER00151"/>
</dbReference>
<evidence type="ECO:0000256" key="2">
    <source>
        <dbReference type="ARBA" id="ARBA00005080"/>
    </source>
</evidence>
<evidence type="ECO:0000256" key="7">
    <source>
        <dbReference type="ARBA" id="ARBA00030854"/>
    </source>
</evidence>
<dbReference type="Proteomes" id="UP000093757">
    <property type="component" value="Unassembled WGS sequence"/>
</dbReference>
<dbReference type="FunFam" id="3.30.1130.10:FF:000001">
    <property type="entry name" value="GTP cyclohydrolase 1"/>
    <property type="match status" value="1"/>
</dbReference>
<dbReference type="GO" id="GO:0005525">
    <property type="term" value="F:GTP binding"/>
    <property type="evidence" value="ECO:0007669"/>
    <property type="project" value="TreeGrafter"/>
</dbReference>
<protein>
    <recommendedName>
        <fullName evidence="4">GTP cyclohydrolase 1</fullName>
        <ecNumber evidence="3">3.5.4.16</ecNumber>
    </recommendedName>
    <alternativeName>
        <fullName evidence="7">GTP cyclohydrolase I</fullName>
    </alternativeName>
</protein>
<dbReference type="AlphaFoldDB" id="A0A1A6B860"/>
<comment type="caution">
    <text evidence="9">The sequence shown here is derived from an EMBL/GenBank/DDBJ whole genome shotgun (WGS) entry which is preliminary data.</text>
</comment>